<dbReference type="AlphaFoldDB" id="A0A2T3Z929"/>
<dbReference type="EMBL" id="KZ679261">
    <property type="protein sequence ID" value="PTB41290.1"/>
    <property type="molecule type" value="Genomic_DNA"/>
</dbReference>
<gene>
    <name evidence="2" type="ORF">M441DRAFT_139575</name>
</gene>
<feature type="compositionally biased region" description="Basic and acidic residues" evidence="1">
    <location>
        <begin position="41"/>
        <end position="50"/>
    </location>
</feature>
<evidence type="ECO:0000313" key="3">
    <source>
        <dbReference type="Proteomes" id="UP000240493"/>
    </source>
</evidence>
<evidence type="ECO:0000313" key="2">
    <source>
        <dbReference type="EMBL" id="PTB41290.1"/>
    </source>
</evidence>
<dbReference type="OrthoDB" id="5421715at2759"/>
<feature type="region of interest" description="Disordered" evidence="1">
    <location>
        <begin position="1"/>
        <end position="50"/>
    </location>
</feature>
<name>A0A2T3Z929_TRIA4</name>
<organism evidence="2 3">
    <name type="scientific">Trichoderma asperellum (strain ATCC 204424 / CBS 433.97 / NBRC 101777)</name>
    <dbReference type="NCBI Taxonomy" id="1042311"/>
    <lineage>
        <taxon>Eukaryota</taxon>
        <taxon>Fungi</taxon>
        <taxon>Dikarya</taxon>
        <taxon>Ascomycota</taxon>
        <taxon>Pezizomycotina</taxon>
        <taxon>Sordariomycetes</taxon>
        <taxon>Hypocreomycetidae</taxon>
        <taxon>Hypocreales</taxon>
        <taxon>Hypocreaceae</taxon>
        <taxon>Trichoderma</taxon>
    </lineage>
</organism>
<protein>
    <submittedName>
        <fullName evidence="2">Uncharacterized protein</fullName>
    </submittedName>
</protein>
<evidence type="ECO:0000256" key="1">
    <source>
        <dbReference type="SAM" id="MobiDB-lite"/>
    </source>
</evidence>
<accession>A0A2T3Z929</accession>
<dbReference type="Proteomes" id="UP000240493">
    <property type="component" value="Unassembled WGS sequence"/>
</dbReference>
<reference evidence="2 3" key="1">
    <citation type="submission" date="2016-07" db="EMBL/GenBank/DDBJ databases">
        <title>Multiple horizontal gene transfer events from other fungi enriched the ability of initially mycotrophic Trichoderma (Ascomycota) to feed on dead plant biomass.</title>
        <authorList>
            <consortium name="DOE Joint Genome Institute"/>
            <person name="Aerts A."/>
            <person name="Atanasova L."/>
            <person name="Chenthamara K."/>
            <person name="Zhang J."/>
            <person name="Grujic M."/>
            <person name="Henrissat B."/>
            <person name="Kuo A."/>
            <person name="Salamov A."/>
            <person name="Lipzen A."/>
            <person name="Labutti K."/>
            <person name="Barry K."/>
            <person name="Miao Y."/>
            <person name="Rahimi M.J."/>
            <person name="Shen Q."/>
            <person name="Grigoriev I.V."/>
            <person name="Kubicek C.P."/>
            <person name="Druzhinina I.S."/>
        </authorList>
    </citation>
    <scope>NUCLEOTIDE SEQUENCE [LARGE SCALE GENOMIC DNA]</scope>
    <source>
        <strain evidence="2 3">CBS 433.97</strain>
    </source>
</reference>
<sequence>MPSDIDAGSDAPSEPLHSNKPEHSQAPEGSDTSVGGNLKKPWRELPEFKSAEDNVQVSNVRDMRLFGNNMNAHS</sequence>
<keyword evidence="3" id="KW-1185">Reference proteome</keyword>
<proteinExistence type="predicted"/>